<dbReference type="InterPro" id="IPR050789">
    <property type="entry name" value="Diverse_Enzym_Activities"/>
</dbReference>
<protein>
    <recommendedName>
        <fullName evidence="2">Beta-lactamase-related domain-containing protein</fullName>
    </recommendedName>
</protein>
<evidence type="ECO:0000259" key="2">
    <source>
        <dbReference type="Pfam" id="PF00144"/>
    </source>
</evidence>
<dbReference type="EMBL" id="CP017141">
    <property type="protein sequence ID" value="AOM77924.1"/>
    <property type="molecule type" value="Genomic_DNA"/>
</dbReference>
<dbReference type="AlphaFoldDB" id="A0A1D7QGX7"/>
<dbReference type="InterPro" id="IPR012338">
    <property type="entry name" value="Beta-lactam/transpept-like"/>
</dbReference>
<name>A0A1D7QGX7_9SPHI</name>
<organism evidence="3 4">
    <name type="scientific">Pedobacter steynii</name>
    <dbReference type="NCBI Taxonomy" id="430522"/>
    <lineage>
        <taxon>Bacteria</taxon>
        <taxon>Pseudomonadati</taxon>
        <taxon>Bacteroidota</taxon>
        <taxon>Sphingobacteriia</taxon>
        <taxon>Sphingobacteriales</taxon>
        <taxon>Sphingobacteriaceae</taxon>
        <taxon>Pedobacter</taxon>
    </lineage>
</organism>
<reference evidence="3 4" key="1">
    <citation type="submission" date="2016-08" db="EMBL/GenBank/DDBJ databases">
        <authorList>
            <person name="Seilhamer J.J."/>
        </authorList>
    </citation>
    <scope>NUCLEOTIDE SEQUENCE [LARGE SCALE GENOMIC DNA]</scope>
    <source>
        <strain evidence="3 4">DX4</strain>
    </source>
</reference>
<dbReference type="PANTHER" id="PTHR43283">
    <property type="entry name" value="BETA-LACTAMASE-RELATED"/>
    <property type="match status" value="1"/>
</dbReference>
<keyword evidence="1" id="KW-1133">Transmembrane helix</keyword>
<accession>A0A1D7QGX7</accession>
<evidence type="ECO:0000313" key="3">
    <source>
        <dbReference type="EMBL" id="AOM77924.1"/>
    </source>
</evidence>
<dbReference type="Pfam" id="PF00144">
    <property type="entry name" value="Beta-lactamase"/>
    <property type="match status" value="1"/>
</dbReference>
<proteinExistence type="predicted"/>
<dbReference type="RefSeq" id="WP_069379612.1">
    <property type="nucleotide sequence ID" value="NZ_CP017141.1"/>
</dbReference>
<dbReference type="InterPro" id="IPR001466">
    <property type="entry name" value="Beta-lactam-related"/>
</dbReference>
<keyword evidence="4" id="KW-1185">Reference proteome</keyword>
<evidence type="ECO:0000256" key="1">
    <source>
        <dbReference type="SAM" id="Phobius"/>
    </source>
</evidence>
<keyword evidence="1" id="KW-0812">Transmembrane</keyword>
<dbReference type="PANTHER" id="PTHR43283:SF7">
    <property type="entry name" value="BETA-LACTAMASE-RELATED DOMAIN-CONTAINING PROTEIN"/>
    <property type="match status" value="1"/>
</dbReference>
<evidence type="ECO:0000313" key="4">
    <source>
        <dbReference type="Proteomes" id="UP000094313"/>
    </source>
</evidence>
<dbReference type="Gene3D" id="3.40.710.10">
    <property type="entry name" value="DD-peptidase/beta-lactamase superfamily"/>
    <property type="match status" value="1"/>
</dbReference>
<feature type="transmembrane region" description="Helical" evidence="1">
    <location>
        <begin position="6"/>
        <end position="25"/>
    </location>
</feature>
<dbReference type="OrthoDB" id="9773047at2"/>
<dbReference type="SUPFAM" id="SSF56601">
    <property type="entry name" value="beta-lactamase/transpeptidase-like"/>
    <property type="match status" value="1"/>
</dbReference>
<dbReference type="KEGG" id="psty:BFS30_12505"/>
<feature type="domain" description="Beta-lactamase-related" evidence="2">
    <location>
        <begin position="98"/>
        <end position="369"/>
    </location>
</feature>
<sequence>MIKKIAYGLALITSLFILVLCILFISRPELIRVLRYQSPDAETYKIYPQSKVMPADTPFHFVKAKTMRNDLDTILVFDREKKMMPFKQYLEEGKVNLFMVIRNDTIIYEKFKAGYSDTTLTTVFSVAKSMVSIMLGQAMEEGKVKSLDDRLLLYIPELKSNPVFGQITLRNLVEMKSGLEFSGLEGGLISAFLSDEAKYYYTENIKNELLRLKAEHPPGKFWKYKSVDVLLLSWALENATGKNVTAYFQDKVWTKIGAAYPASWGLDHIGGLANTASRFQATGIDLAKIGRLYLQKGNYKGRQVVSNEWVTKSVRAGADSSIAAKGWQRTRQNYLWWVPQEGVNGDFAAEGMRGQRLYIDPLTNTIIVQFALKGAGDYPYRKISRYLSGLPFVYPK</sequence>
<dbReference type="Proteomes" id="UP000094313">
    <property type="component" value="Chromosome"/>
</dbReference>
<keyword evidence="1" id="KW-0472">Membrane</keyword>
<gene>
    <name evidence="3" type="ORF">BFS30_12505</name>
</gene>